<name>A0ABT7AAC3_9ACTN</name>
<evidence type="ECO:0000313" key="2">
    <source>
        <dbReference type="EMBL" id="MDJ1137949.1"/>
    </source>
</evidence>
<evidence type="ECO:0000256" key="1">
    <source>
        <dbReference type="SAM" id="MobiDB-lite"/>
    </source>
</evidence>
<reference evidence="2 3" key="1">
    <citation type="submission" date="2023-05" db="EMBL/GenBank/DDBJ databases">
        <title>Streptantibioticus silvisoli sp. nov., acidotolerant actinomycetes 1 from pine litter.</title>
        <authorList>
            <person name="Swiecimska M."/>
            <person name="Golinska P."/>
            <person name="Sangal V."/>
            <person name="Wachnowicz B."/>
            <person name="Goodfellow M."/>
        </authorList>
    </citation>
    <scope>NUCLEOTIDE SEQUENCE [LARGE SCALE GENOMIC DNA]</scope>
    <source>
        <strain evidence="2 3">DSM 42109</strain>
    </source>
</reference>
<comment type="caution">
    <text evidence="2">The sequence shown here is derived from an EMBL/GenBank/DDBJ whole genome shotgun (WGS) entry which is preliminary data.</text>
</comment>
<evidence type="ECO:0000313" key="3">
    <source>
        <dbReference type="Proteomes" id="UP001214441"/>
    </source>
</evidence>
<sequence length="223" mass="24278">MKARAAAAWAHRAGITDRLARGSAIVARRRAAALADWVKRGRRADLTGWRAALDPLARLLGLAVLAWIGYQIVRVLPWLMWALTAGWCWAAWRAGTPTSAEQERAADAPQSSPTDAAKRSPEDTYEALLAWVREAIGERQGVHLRDLLANAQHNGLFKGLELGDFRAALERWDIPVRKRVRVRGLGVTVGVHRDDLPAPAGAPSGPLPEPEGQGDPDPRLHAA</sequence>
<gene>
    <name evidence="2" type="ORF">NMN56_039530</name>
</gene>
<dbReference type="RefSeq" id="WP_274039041.1">
    <property type="nucleotide sequence ID" value="NZ_JANCPR020000069.1"/>
</dbReference>
<organism evidence="2 3">
    <name type="scientific">Streptomyces iconiensis</name>
    <dbReference type="NCBI Taxonomy" id="1384038"/>
    <lineage>
        <taxon>Bacteria</taxon>
        <taxon>Bacillati</taxon>
        <taxon>Actinomycetota</taxon>
        <taxon>Actinomycetes</taxon>
        <taxon>Kitasatosporales</taxon>
        <taxon>Streptomycetaceae</taxon>
        <taxon>Streptomyces</taxon>
    </lineage>
</organism>
<dbReference type="EMBL" id="JANCPR020000069">
    <property type="protein sequence ID" value="MDJ1137949.1"/>
    <property type="molecule type" value="Genomic_DNA"/>
</dbReference>
<proteinExistence type="predicted"/>
<protein>
    <submittedName>
        <fullName evidence="2">Uncharacterized protein</fullName>
    </submittedName>
</protein>
<feature type="region of interest" description="Disordered" evidence="1">
    <location>
        <begin position="100"/>
        <end position="121"/>
    </location>
</feature>
<feature type="region of interest" description="Disordered" evidence="1">
    <location>
        <begin position="192"/>
        <end position="223"/>
    </location>
</feature>
<keyword evidence="3" id="KW-1185">Reference proteome</keyword>
<dbReference type="Proteomes" id="UP001214441">
    <property type="component" value="Unassembled WGS sequence"/>
</dbReference>
<accession>A0ABT7AAC3</accession>